<dbReference type="SUPFAM" id="SSF58104">
    <property type="entry name" value="Methyl-accepting chemotaxis protein (MCP) signaling domain"/>
    <property type="match status" value="1"/>
</dbReference>
<name>A0AAE9XPP5_9PROT</name>
<evidence type="ECO:0000256" key="3">
    <source>
        <dbReference type="PROSITE-ProRule" id="PRU00284"/>
    </source>
</evidence>
<evidence type="ECO:0000313" key="8">
    <source>
        <dbReference type="EMBL" id="WCL52645.1"/>
    </source>
</evidence>
<keyword evidence="1 3" id="KW-0807">Transducer</keyword>
<dbReference type="PANTHER" id="PTHR32089">
    <property type="entry name" value="METHYL-ACCEPTING CHEMOTAXIS PROTEIN MCPB"/>
    <property type="match status" value="1"/>
</dbReference>
<dbReference type="Gene3D" id="6.10.340.10">
    <property type="match status" value="1"/>
</dbReference>
<keyword evidence="9" id="KW-1185">Reference proteome</keyword>
<evidence type="ECO:0000256" key="4">
    <source>
        <dbReference type="SAM" id="MobiDB-lite"/>
    </source>
</evidence>
<evidence type="ECO:0000256" key="1">
    <source>
        <dbReference type="ARBA" id="ARBA00023224"/>
    </source>
</evidence>
<evidence type="ECO:0000259" key="6">
    <source>
        <dbReference type="PROSITE" id="PS50111"/>
    </source>
</evidence>
<dbReference type="PANTHER" id="PTHR32089:SF112">
    <property type="entry name" value="LYSOZYME-LIKE PROTEIN-RELATED"/>
    <property type="match status" value="1"/>
</dbReference>
<reference evidence="8" key="1">
    <citation type="submission" date="2023-01" db="EMBL/GenBank/DDBJ databases">
        <title>The genome sequence of Kordiimonadaceae bacterium 6D33.</title>
        <authorList>
            <person name="Liu Y."/>
        </authorList>
    </citation>
    <scope>NUCLEOTIDE SEQUENCE</scope>
    <source>
        <strain evidence="8">6D33</strain>
    </source>
</reference>
<dbReference type="InterPro" id="IPR003660">
    <property type="entry name" value="HAMP_dom"/>
</dbReference>
<dbReference type="AlphaFoldDB" id="A0AAE9XPP5"/>
<evidence type="ECO:0000313" key="9">
    <source>
        <dbReference type="Proteomes" id="UP001217500"/>
    </source>
</evidence>
<feature type="domain" description="HAMP" evidence="7">
    <location>
        <begin position="317"/>
        <end position="370"/>
    </location>
</feature>
<comment type="similarity">
    <text evidence="2">Belongs to the methyl-accepting chemotaxis (MCP) protein family.</text>
</comment>
<dbReference type="Proteomes" id="UP001217500">
    <property type="component" value="Chromosome"/>
</dbReference>
<proteinExistence type="inferred from homology"/>
<dbReference type="GO" id="GO:0016020">
    <property type="term" value="C:membrane"/>
    <property type="evidence" value="ECO:0007669"/>
    <property type="project" value="InterPro"/>
</dbReference>
<dbReference type="Pfam" id="PF00672">
    <property type="entry name" value="HAMP"/>
    <property type="match status" value="1"/>
</dbReference>
<dbReference type="RefSeq" id="WP_289501949.1">
    <property type="nucleotide sequence ID" value="NZ_CP116805.1"/>
</dbReference>
<dbReference type="EMBL" id="CP116805">
    <property type="protein sequence ID" value="WCL52645.1"/>
    <property type="molecule type" value="Genomic_DNA"/>
</dbReference>
<dbReference type="GO" id="GO:0007165">
    <property type="term" value="P:signal transduction"/>
    <property type="evidence" value="ECO:0007669"/>
    <property type="project" value="UniProtKB-KW"/>
</dbReference>
<dbReference type="PROSITE" id="PS50885">
    <property type="entry name" value="HAMP"/>
    <property type="match status" value="1"/>
</dbReference>
<keyword evidence="5" id="KW-0812">Transmembrane</keyword>
<dbReference type="InterPro" id="IPR004089">
    <property type="entry name" value="MCPsignal_dom"/>
</dbReference>
<keyword evidence="5" id="KW-0472">Membrane</keyword>
<accession>A0AAE9XPP5</accession>
<gene>
    <name evidence="8" type="ORF">PH603_08850</name>
</gene>
<dbReference type="KEGG" id="gso:PH603_08850"/>
<organism evidence="8 9">
    <name type="scientific">Gimibacter soli</name>
    <dbReference type="NCBI Taxonomy" id="3024400"/>
    <lineage>
        <taxon>Bacteria</taxon>
        <taxon>Pseudomonadati</taxon>
        <taxon>Pseudomonadota</taxon>
        <taxon>Alphaproteobacteria</taxon>
        <taxon>Kordiimonadales</taxon>
        <taxon>Temperatibacteraceae</taxon>
        <taxon>Gimibacter</taxon>
    </lineage>
</organism>
<dbReference type="Gene3D" id="1.10.287.950">
    <property type="entry name" value="Methyl-accepting chemotaxis protein"/>
    <property type="match status" value="1"/>
</dbReference>
<protein>
    <submittedName>
        <fullName evidence="8">Methyl-accepting chemotaxis protein</fullName>
    </submittedName>
</protein>
<dbReference type="SMART" id="SM00304">
    <property type="entry name" value="HAMP"/>
    <property type="match status" value="1"/>
</dbReference>
<evidence type="ECO:0000259" key="7">
    <source>
        <dbReference type="PROSITE" id="PS50885"/>
    </source>
</evidence>
<feature type="domain" description="Methyl-accepting transducer" evidence="6">
    <location>
        <begin position="440"/>
        <end position="665"/>
    </location>
</feature>
<sequence length="696" mass="73291">MLSLSIRARLFVGFALVILLLAGVSLRSTLEMSGLDDVAARVSERTETVAAVNRFISAIDRQGAALRTFAFSRRPGDGLRAEEAAVRTVESRDLLFAALTSPEDADVRTAIEAESESFRQVFESLKGRLGADTDAFIVAMGGSRALDASTATFEGFLKKLPGEGASLAPQAKPLVTQFTQSSLAYFSSGLTADYEKAIADGEAIDALVRTATAGAKGMSRKETAALRFFRRDSDLVRQNVRQRRAVQVAVDDALAELEAVAGRLGELSTDVQSRAVAAQGTALTRMVTAIGETMSSSLWGLLLGAVAAMATAFVIGLSIRNPLARITEALEALARGEKSVVVPYTERKDELGRVANAAEVFKASALEMERIALEKAAVEQAAVEARRTAKEEEDRRTDEARREAEEREAEARRVRQAQRLQMAEQFEARVMGVVEAVNGAANRIVNATEVLAENMERTSGEVASSHQVSSEGASNANAVAGAAEQLTSSISEISNSLAESAAIAEAAVKDVGTTAVTMDGLAAAVERIGSVLHLIRDIADQTNLLALNATIEAARAGEAGRGFAVVASEVKNLASESRRATEEISAYIAEIQTVSADAGTAISGIGGTIERMNDVAQTVANAVREQSGATEEISHNVVRVAEGAETVRSSILVVGEAASATQARAEELKVDAHALTGEAAALKAEVEAFLAEIRAA</sequence>
<dbReference type="CDD" id="cd06225">
    <property type="entry name" value="HAMP"/>
    <property type="match status" value="1"/>
</dbReference>
<feature type="region of interest" description="Disordered" evidence="4">
    <location>
        <begin position="386"/>
        <end position="409"/>
    </location>
</feature>
<keyword evidence="5" id="KW-1133">Transmembrane helix</keyword>
<dbReference type="Pfam" id="PF00015">
    <property type="entry name" value="MCPsignal"/>
    <property type="match status" value="1"/>
</dbReference>
<dbReference type="SMART" id="SM00283">
    <property type="entry name" value="MA"/>
    <property type="match status" value="1"/>
</dbReference>
<evidence type="ECO:0000256" key="5">
    <source>
        <dbReference type="SAM" id="Phobius"/>
    </source>
</evidence>
<dbReference type="PROSITE" id="PS50111">
    <property type="entry name" value="CHEMOTAXIS_TRANSDUC_2"/>
    <property type="match status" value="1"/>
</dbReference>
<evidence type="ECO:0000256" key="2">
    <source>
        <dbReference type="ARBA" id="ARBA00029447"/>
    </source>
</evidence>
<feature type="transmembrane region" description="Helical" evidence="5">
    <location>
        <begin position="298"/>
        <end position="319"/>
    </location>
</feature>